<evidence type="ECO:0000256" key="2">
    <source>
        <dbReference type="ARBA" id="ARBA00010072"/>
    </source>
</evidence>
<evidence type="ECO:0000256" key="8">
    <source>
        <dbReference type="RuleBase" id="RU363032"/>
    </source>
</evidence>
<evidence type="ECO:0000256" key="4">
    <source>
        <dbReference type="ARBA" id="ARBA00022475"/>
    </source>
</evidence>
<comment type="caution">
    <text evidence="10">The sequence shown here is derived from an EMBL/GenBank/DDBJ whole genome shotgun (WGS) entry which is preliminary data.</text>
</comment>
<dbReference type="CDD" id="cd06261">
    <property type="entry name" value="TM_PBP2"/>
    <property type="match status" value="1"/>
</dbReference>
<dbReference type="RefSeq" id="WP_184700564.1">
    <property type="nucleotide sequence ID" value="NZ_BAABEG010000002.1"/>
</dbReference>
<dbReference type="InterPro" id="IPR035906">
    <property type="entry name" value="MetI-like_sf"/>
</dbReference>
<feature type="transmembrane region" description="Helical" evidence="8">
    <location>
        <begin position="121"/>
        <end position="144"/>
    </location>
</feature>
<dbReference type="PANTHER" id="PTHR30614">
    <property type="entry name" value="MEMBRANE COMPONENT OF AMINO ACID ABC TRANSPORTER"/>
    <property type="match status" value="1"/>
</dbReference>
<dbReference type="NCBIfam" id="TIGR01726">
    <property type="entry name" value="HEQRo_perm_3TM"/>
    <property type="match status" value="1"/>
</dbReference>
<evidence type="ECO:0000256" key="3">
    <source>
        <dbReference type="ARBA" id="ARBA00022448"/>
    </source>
</evidence>
<evidence type="ECO:0000256" key="6">
    <source>
        <dbReference type="ARBA" id="ARBA00022989"/>
    </source>
</evidence>
<dbReference type="Gene3D" id="1.10.3720.10">
    <property type="entry name" value="MetI-like"/>
    <property type="match status" value="1"/>
</dbReference>
<evidence type="ECO:0000259" key="9">
    <source>
        <dbReference type="PROSITE" id="PS50928"/>
    </source>
</evidence>
<dbReference type="GO" id="GO:0006865">
    <property type="term" value="P:amino acid transport"/>
    <property type="evidence" value="ECO:0007669"/>
    <property type="project" value="TreeGrafter"/>
</dbReference>
<dbReference type="EMBL" id="JACHOU010000012">
    <property type="protein sequence ID" value="MBB6356255.1"/>
    <property type="molecule type" value="Genomic_DNA"/>
</dbReference>
<feature type="transmembrane region" description="Helical" evidence="8">
    <location>
        <begin position="200"/>
        <end position="218"/>
    </location>
</feature>
<dbReference type="GO" id="GO:0043190">
    <property type="term" value="C:ATP-binding cassette (ABC) transporter complex"/>
    <property type="evidence" value="ECO:0007669"/>
    <property type="project" value="InterPro"/>
</dbReference>
<feature type="transmembrane region" description="Helical" evidence="8">
    <location>
        <begin position="20"/>
        <end position="42"/>
    </location>
</feature>
<accession>A0A7X0FAU4</accession>
<evidence type="ECO:0000256" key="1">
    <source>
        <dbReference type="ARBA" id="ARBA00004429"/>
    </source>
</evidence>
<comment type="similarity">
    <text evidence="2">Belongs to the binding-protein-dependent transport system permease family. HisMQ subfamily.</text>
</comment>
<sequence length="371" mass="39711">MATTSVSGNSRAPATAAGRLLATAVANPFGTLVVLGLAYLAWTLGLPIVDWAFVNATWVASDRAGCNPDGACWAFIVNRLPQFAFGFYPEAERWRAWIVLLAPPLLLLLAMAPDFPGRRRILVVGFCLYPIAAFVMLAGGVLGLAPVPSEKWGGLLLTMVVGLGAFVFSFPIAILLAIGRASKLPAIRLLATGFIEFWRGMPLIAILFMSVIMLPLFLPPGVEFPRLTLAMIGITLYSAAFLAEVARGGLQSVSRGQSEAANALGFGFWAMQGYIVMPQALRAVLPGIVNSAISLLKDTTYVMVVGLFDLLNIVNAALSDPAWLGLATEGYVFVGLVFWSLCFGLSQVSARMERDAERNQSRTPSGERKAP</sequence>
<dbReference type="PANTHER" id="PTHR30614:SF41">
    <property type="entry name" value="INNER MEMBRANE AMINO-ACID ABC TRANSPORTER PERMEASE PROTEIN YHDY"/>
    <property type="match status" value="1"/>
</dbReference>
<evidence type="ECO:0000256" key="7">
    <source>
        <dbReference type="ARBA" id="ARBA00023136"/>
    </source>
</evidence>
<keyword evidence="5 8" id="KW-0812">Transmembrane</keyword>
<dbReference type="InterPro" id="IPR000515">
    <property type="entry name" value="MetI-like"/>
</dbReference>
<keyword evidence="6 8" id="KW-1133">Transmembrane helix</keyword>
<keyword evidence="11" id="KW-1185">Reference proteome</keyword>
<dbReference type="InterPro" id="IPR010065">
    <property type="entry name" value="AA_ABC_transptr_permease_3TM"/>
</dbReference>
<organism evidence="10 11">
    <name type="scientific">Aminobacter aganoensis</name>
    <dbReference type="NCBI Taxonomy" id="83264"/>
    <lineage>
        <taxon>Bacteria</taxon>
        <taxon>Pseudomonadati</taxon>
        <taxon>Pseudomonadota</taxon>
        <taxon>Alphaproteobacteria</taxon>
        <taxon>Hyphomicrobiales</taxon>
        <taxon>Phyllobacteriaceae</taxon>
        <taxon>Aminobacter</taxon>
    </lineage>
</organism>
<keyword evidence="4" id="KW-1003">Cell membrane</keyword>
<dbReference type="SUPFAM" id="SSF161098">
    <property type="entry name" value="MetI-like"/>
    <property type="match status" value="1"/>
</dbReference>
<proteinExistence type="inferred from homology"/>
<keyword evidence="7 8" id="KW-0472">Membrane</keyword>
<dbReference type="PROSITE" id="PS50928">
    <property type="entry name" value="ABC_TM1"/>
    <property type="match status" value="1"/>
</dbReference>
<feature type="transmembrane region" description="Helical" evidence="8">
    <location>
        <begin position="94"/>
        <end position="112"/>
    </location>
</feature>
<gene>
    <name evidence="10" type="ORF">GGR00_004063</name>
</gene>
<protein>
    <submittedName>
        <fullName evidence="10">General L-amino acid transport system permease protein</fullName>
    </submittedName>
</protein>
<dbReference type="Pfam" id="PF00528">
    <property type="entry name" value="BPD_transp_1"/>
    <property type="match status" value="1"/>
</dbReference>
<dbReference type="Proteomes" id="UP000536262">
    <property type="component" value="Unassembled WGS sequence"/>
</dbReference>
<feature type="transmembrane region" description="Helical" evidence="8">
    <location>
        <begin position="156"/>
        <end position="179"/>
    </location>
</feature>
<dbReference type="InterPro" id="IPR043429">
    <property type="entry name" value="ArtM/GltK/GlnP/TcyL/YhdX-like"/>
</dbReference>
<reference evidence="10 11" key="1">
    <citation type="submission" date="2020-08" db="EMBL/GenBank/DDBJ databases">
        <title>Genomic Encyclopedia of Type Strains, Phase IV (KMG-IV): sequencing the most valuable type-strain genomes for metagenomic binning, comparative biology and taxonomic classification.</title>
        <authorList>
            <person name="Goeker M."/>
        </authorList>
    </citation>
    <scope>NUCLEOTIDE SEQUENCE [LARGE SCALE GENOMIC DNA]</scope>
    <source>
        <strain evidence="10 11">DSM 7051</strain>
    </source>
</reference>
<comment type="subcellular location">
    <subcellularLocation>
        <location evidence="1">Cell inner membrane</location>
        <topology evidence="1">Multi-pass membrane protein</topology>
    </subcellularLocation>
    <subcellularLocation>
        <location evidence="8">Cell membrane</location>
        <topology evidence="8">Multi-pass membrane protein</topology>
    </subcellularLocation>
</comment>
<name>A0A7X0FAU4_9HYPH</name>
<evidence type="ECO:0000313" key="11">
    <source>
        <dbReference type="Proteomes" id="UP000536262"/>
    </source>
</evidence>
<feature type="transmembrane region" description="Helical" evidence="8">
    <location>
        <begin position="330"/>
        <end position="350"/>
    </location>
</feature>
<dbReference type="AlphaFoldDB" id="A0A7X0FAU4"/>
<feature type="domain" description="ABC transmembrane type-1" evidence="9">
    <location>
        <begin position="155"/>
        <end position="349"/>
    </location>
</feature>
<keyword evidence="3 8" id="KW-0813">Transport</keyword>
<dbReference type="GO" id="GO:0022857">
    <property type="term" value="F:transmembrane transporter activity"/>
    <property type="evidence" value="ECO:0007669"/>
    <property type="project" value="InterPro"/>
</dbReference>
<evidence type="ECO:0000256" key="5">
    <source>
        <dbReference type="ARBA" id="ARBA00022692"/>
    </source>
</evidence>
<evidence type="ECO:0000313" key="10">
    <source>
        <dbReference type="EMBL" id="MBB6356255.1"/>
    </source>
</evidence>
<feature type="transmembrane region" description="Helical" evidence="8">
    <location>
        <begin position="224"/>
        <end position="245"/>
    </location>
</feature>